<organism evidence="3 4">
    <name type="scientific">Sorangium cellulosum (strain So ce56)</name>
    <name type="common">Polyangium cellulosum (strain So ce56)</name>
    <dbReference type="NCBI Taxonomy" id="448385"/>
    <lineage>
        <taxon>Bacteria</taxon>
        <taxon>Pseudomonadati</taxon>
        <taxon>Myxococcota</taxon>
        <taxon>Polyangia</taxon>
        <taxon>Polyangiales</taxon>
        <taxon>Polyangiaceae</taxon>
        <taxon>Sorangium</taxon>
    </lineage>
</organism>
<dbReference type="GO" id="GO:0016987">
    <property type="term" value="F:sigma factor activity"/>
    <property type="evidence" value="ECO:0007669"/>
    <property type="project" value="InterPro"/>
</dbReference>
<dbReference type="BioCyc" id="SCEL448385:SCE_RS04770-MONOMER"/>
<dbReference type="Pfam" id="PF08281">
    <property type="entry name" value="Sigma70_r4_2"/>
    <property type="match status" value="1"/>
</dbReference>
<protein>
    <recommendedName>
        <fullName evidence="2">RNA polymerase sigma factor 70 region 4 type 2 domain-containing protein</fullName>
    </recommendedName>
</protein>
<dbReference type="STRING" id="448385.sce0910"/>
<gene>
    <name evidence="3" type="ordered locus">sce0910</name>
</gene>
<feature type="domain" description="RNA polymerase sigma factor 70 region 4 type 2" evidence="2">
    <location>
        <begin position="55"/>
        <end position="93"/>
    </location>
</feature>
<evidence type="ECO:0000313" key="3">
    <source>
        <dbReference type="EMBL" id="CAN91067.1"/>
    </source>
</evidence>
<proteinExistence type="predicted"/>
<dbReference type="EMBL" id="AM746676">
    <property type="protein sequence ID" value="CAN91067.1"/>
    <property type="molecule type" value="Genomic_DNA"/>
</dbReference>
<dbReference type="RefSeq" id="WP_012233544.1">
    <property type="nucleotide sequence ID" value="NC_010162.1"/>
</dbReference>
<name>A9EU49_SORC5</name>
<reference evidence="3 4" key="1">
    <citation type="journal article" date="2007" name="Nat. Biotechnol.">
        <title>Complete genome sequence of the myxobacterium Sorangium cellulosum.</title>
        <authorList>
            <person name="Schneiker S."/>
            <person name="Perlova O."/>
            <person name="Kaiser O."/>
            <person name="Gerth K."/>
            <person name="Alici A."/>
            <person name="Altmeyer M.O."/>
            <person name="Bartels D."/>
            <person name="Bekel T."/>
            <person name="Beyer S."/>
            <person name="Bode E."/>
            <person name="Bode H.B."/>
            <person name="Bolten C.J."/>
            <person name="Choudhuri J.V."/>
            <person name="Doss S."/>
            <person name="Elnakady Y.A."/>
            <person name="Frank B."/>
            <person name="Gaigalat L."/>
            <person name="Goesmann A."/>
            <person name="Groeger C."/>
            <person name="Gross F."/>
            <person name="Jelsbak L."/>
            <person name="Jelsbak L."/>
            <person name="Kalinowski J."/>
            <person name="Kegler C."/>
            <person name="Knauber T."/>
            <person name="Konietzny S."/>
            <person name="Kopp M."/>
            <person name="Krause L."/>
            <person name="Krug D."/>
            <person name="Linke B."/>
            <person name="Mahmud T."/>
            <person name="Martinez-Arias R."/>
            <person name="McHardy A.C."/>
            <person name="Merai M."/>
            <person name="Meyer F."/>
            <person name="Mormann S."/>
            <person name="Munoz-Dorado J."/>
            <person name="Perez J."/>
            <person name="Pradella S."/>
            <person name="Rachid S."/>
            <person name="Raddatz G."/>
            <person name="Rosenau F."/>
            <person name="Rueckert C."/>
            <person name="Sasse F."/>
            <person name="Scharfe M."/>
            <person name="Schuster S.C."/>
            <person name="Suen G."/>
            <person name="Treuner-Lange A."/>
            <person name="Velicer G.J."/>
            <person name="Vorholter F.-J."/>
            <person name="Weissman K.J."/>
            <person name="Welch R.D."/>
            <person name="Wenzel S.C."/>
            <person name="Whitworth D.E."/>
            <person name="Wilhelm S."/>
            <person name="Wittmann C."/>
            <person name="Bloecker H."/>
            <person name="Puehler A."/>
            <person name="Mueller R."/>
        </authorList>
    </citation>
    <scope>NUCLEOTIDE SEQUENCE [LARGE SCALE GENOMIC DNA]</scope>
    <source>
        <strain evidence="4">So ce56</strain>
    </source>
</reference>
<dbReference type="InterPro" id="IPR013324">
    <property type="entry name" value="RNA_pol_sigma_r3/r4-like"/>
</dbReference>
<dbReference type="OrthoDB" id="5517196at2"/>
<sequence>MTCERSRSPERKVRREVLCDDVDRWGDDRRLWGGEAEPPGRARLCAAVRDAVETALTAKQREVVEAYFFDGLSQGEIARRLGVAQQVVQKRLFGAPRGGRVVGGAMLRLRQALEPAVAAAPARAAAAQATEAPARAAEAPARAAEAPAARAARVAR</sequence>
<dbReference type="eggNOG" id="COG1595">
    <property type="taxonomic scope" value="Bacteria"/>
</dbReference>
<dbReference type="AlphaFoldDB" id="A9EU49"/>
<dbReference type="InterPro" id="IPR013249">
    <property type="entry name" value="RNA_pol_sigma70_r4_t2"/>
</dbReference>
<keyword evidence="4" id="KW-1185">Reference proteome</keyword>
<feature type="region of interest" description="Disordered" evidence="1">
    <location>
        <begin position="127"/>
        <end position="156"/>
    </location>
</feature>
<dbReference type="Proteomes" id="UP000002139">
    <property type="component" value="Chromosome"/>
</dbReference>
<dbReference type="HOGENOM" id="CLU_1824062_0_0_7"/>
<dbReference type="Gene3D" id="1.10.10.10">
    <property type="entry name" value="Winged helix-like DNA-binding domain superfamily/Winged helix DNA-binding domain"/>
    <property type="match status" value="1"/>
</dbReference>
<dbReference type="InterPro" id="IPR036388">
    <property type="entry name" value="WH-like_DNA-bd_sf"/>
</dbReference>
<evidence type="ECO:0000256" key="1">
    <source>
        <dbReference type="SAM" id="MobiDB-lite"/>
    </source>
</evidence>
<dbReference type="SUPFAM" id="SSF88659">
    <property type="entry name" value="Sigma3 and sigma4 domains of RNA polymerase sigma factors"/>
    <property type="match status" value="1"/>
</dbReference>
<dbReference type="GO" id="GO:0006352">
    <property type="term" value="P:DNA-templated transcription initiation"/>
    <property type="evidence" value="ECO:0007669"/>
    <property type="project" value="InterPro"/>
</dbReference>
<accession>A9EU49</accession>
<evidence type="ECO:0000259" key="2">
    <source>
        <dbReference type="Pfam" id="PF08281"/>
    </source>
</evidence>
<dbReference type="GO" id="GO:0003677">
    <property type="term" value="F:DNA binding"/>
    <property type="evidence" value="ECO:0007669"/>
    <property type="project" value="InterPro"/>
</dbReference>
<dbReference type="KEGG" id="scl:sce0910"/>
<evidence type="ECO:0000313" key="4">
    <source>
        <dbReference type="Proteomes" id="UP000002139"/>
    </source>
</evidence>